<proteinExistence type="predicted"/>
<dbReference type="InterPro" id="IPR009057">
    <property type="entry name" value="Homeodomain-like_sf"/>
</dbReference>
<dbReference type="PANTHER" id="PTHR43280:SF2">
    <property type="entry name" value="HTH-TYPE TRANSCRIPTIONAL REGULATOR EXSA"/>
    <property type="match status" value="1"/>
</dbReference>
<dbReference type="SUPFAM" id="SSF46689">
    <property type="entry name" value="Homeodomain-like"/>
    <property type="match status" value="2"/>
</dbReference>
<keyword evidence="3" id="KW-0804">Transcription</keyword>
<evidence type="ECO:0000256" key="2">
    <source>
        <dbReference type="ARBA" id="ARBA00023125"/>
    </source>
</evidence>
<name>A0ABW2FF19_9BACL</name>
<gene>
    <name evidence="8" type="ORF">ACFQMJ_25070</name>
</gene>
<evidence type="ECO:0000259" key="6">
    <source>
        <dbReference type="PROSITE" id="PS01124"/>
    </source>
</evidence>
<feature type="domain" description="Response regulatory" evidence="7">
    <location>
        <begin position="3"/>
        <end position="120"/>
    </location>
</feature>
<dbReference type="SMART" id="SM00448">
    <property type="entry name" value="REC"/>
    <property type="match status" value="1"/>
</dbReference>
<dbReference type="RefSeq" id="WP_378052311.1">
    <property type="nucleotide sequence ID" value="NZ_JBHMDN010000048.1"/>
</dbReference>
<keyword evidence="9" id="KW-1185">Reference proteome</keyword>
<feature type="region of interest" description="Disordered" evidence="5">
    <location>
        <begin position="128"/>
        <end position="149"/>
    </location>
</feature>
<dbReference type="InterPro" id="IPR018060">
    <property type="entry name" value="HTH_AraC"/>
</dbReference>
<feature type="domain" description="HTH araC/xylS-type" evidence="6">
    <location>
        <begin position="373"/>
        <end position="471"/>
    </location>
</feature>
<evidence type="ECO:0000256" key="5">
    <source>
        <dbReference type="SAM" id="MobiDB-lite"/>
    </source>
</evidence>
<dbReference type="InterPro" id="IPR018062">
    <property type="entry name" value="HTH_AraC-typ_CS"/>
</dbReference>
<dbReference type="SUPFAM" id="SSF52172">
    <property type="entry name" value="CheY-like"/>
    <property type="match status" value="1"/>
</dbReference>
<evidence type="ECO:0000256" key="1">
    <source>
        <dbReference type="ARBA" id="ARBA00023015"/>
    </source>
</evidence>
<dbReference type="PANTHER" id="PTHR43280">
    <property type="entry name" value="ARAC-FAMILY TRANSCRIPTIONAL REGULATOR"/>
    <property type="match status" value="1"/>
</dbReference>
<comment type="caution">
    <text evidence="8">The sequence shown here is derived from an EMBL/GenBank/DDBJ whole genome shotgun (WGS) entry which is preliminary data.</text>
</comment>
<evidence type="ECO:0000256" key="4">
    <source>
        <dbReference type="PROSITE-ProRule" id="PRU00169"/>
    </source>
</evidence>
<protein>
    <submittedName>
        <fullName evidence="8">Response regulator</fullName>
    </submittedName>
</protein>
<dbReference type="SMART" id="SM00342">
    <property type="entry name" value="HTH_ARAC"/>
    <property type="match status" value="1"/>
</dbReference>
<sequence length="478" mass="54456">MIRVLVVDDEKLVRQGIISSLPWAQFDMQVVGEAKNGEKAIEFLEQNEADLMLTDLAMPMMSGIELMRIVRKRFPQMHMIVLTLHQDFEYIQEALRLGAIDYIAKVELVQDRFHEILARIHARIREEEDQGGRSSLASPAPSTSADPGTIVSDRGYALLILRPGDSDADWPSELYALLPQREEGEGLLFGCPSDESDSQRLLASLTEAARARLDAAVLCLDGLKGAGMPEVKRLLEAYRDRDFFYDYDPSVAVLRKSLRELQEKPADGRDAGLAELSEQWADLAWLNNDERFAALLDKLKRMKLPRNKLTRFLFKLTEEWNAVFGSVLSERLQLPEEFGVWDDVEALFRRIRETMSGTLGAQHYSPEVRDAVTRAVQLIQEGLDGPLHAAEIARRVNMSRSYFSQCFKDIVGKTFNEYVRQARVDKAREYLIHTDKPIAWIAEKTGYLDGKYFSTVFREQTGLLPSAYRKSHRRKPDA</sequence>
<dbReference type="PROSITE" id="PS01124">
    <property type="entry name" value="HTH_ARAC_FAMILY_2"/>
    <property type="match status" value="1"/>
</dbReference>
<dbReference type="Pfam" id="PF00072">
    <property type="entry name" value="Response_reg"/>
    <property type="match status" value="1"/>
</dbReference>
<keyword evidence="4" id="KW-0597">Phosphoprotein</keyword>
<keyword evidence="1" id="KW-0805">Transcription regulation</keyword>
<dbReference type="Pfam" id="PF12833">
    <property type="entry name" value="HTH_18"/>
    <property type="match status" value="1"/>
</dbReference>
<dbReference type="Gene3D" id="3.40.50.2300">
    <property type="match status" value="1"/>
</dbReference>
<dbReference type="CDD" id="cd17536">
    <property type="entry name" value="REC_YesN-like"/>
    <property type="match status" value="1"/>
</dbReference>
<feature type="compositionally biased region" description="Low complexity" evidence="5">
    <location>
        <begin position="134"/>
        <end position="147"/>
    </location>
</feature>
<dbReference type="EMBL" id="JBHTAI010000018">
    <property type="protein sequence ID" value="MFC7151823.1"/>
    <property type="molecule type" value="Genomic_DNA"/>
</dbReference>
<keyword evidence="2" id="KW-0238">DNA-binding</keyword>
<dbReference type="InterPro" id="IPR011006">
    <property type="entry name" value="CheY-like_superfamily"/>
</dbReference>
<feature type="modified residue" description="4-aspartylphosphate" evidence="4">
    <location>
        <position position="55"/>
    </location>
</feature>
<dbReference type="PROSITE" id="PS00041">
    <property type="entry name" value="HTH_ARAC_FAMILY_1"/>
    <property type="match status" value="1"/>
</dbReference>
<evidence type="ECO:0000313" key="9">
    <source>
        <dbReference type="Proteomes" id="UP001596378"/>
    </source>
</evidence>
<evidence type="ECO:0000313" key="8">
    <source>
        <dbReference type="EMBL" id="MFC7151823.1"/>
    </source>
</evidence>
<reference evidence="9" key="1">
    <citation type="journal article" date="2019" name="Int. J. Syst. Evol. Microbiol.">
        <title>The Global Catalogue of Microorganisms (GCM) 10K type strain sequencing project: providing services to taxonomists for standard genome sequencing and annotation.</title>
        <authorList>
            <consortium name="The Broad Institute Genomics Platform"/>
            <consortium name="The Broad Institute Genome Sequencing Center for Infectious Disease"/>
            <person name="Wu L."/>
            <person name="Ma J."/>
        </authorList>
    </citation>
    <scope>NUCLEOTIDE SEQUENCE [LARGE SCALE GENOMIC DNA]</scope>
    <source>
        <strain evidence="9">KCTC 12907</strain>
    </source>
</reference>
<organism evidence="8 9">
    <name type="scientific">Cohnella cellulosilytica</name>
    <dbReference type="NCBI Taxonomy" id="986710"/>
    <lineage>
        <taxon>Bacteria</taxon>
        <taxon>Bacillati</taxon>
        <taxon>Bacillota</taxon>
        <taxon>Bacilli</taxon>
        <taxon>Bacillales</taxon>
        <taxon>Paenibacillaceae</taxon>
        <taxon>Cohnella</taxon>
    </lineage>
</organism>
<accession>A0ABW2FF19</accession>
<dbReference type="Gene3D" id="1.10.10.60">
    <property type="entry name" value="Homeodomain-like"/>
    <property type="match status" value="2"/>
</dbReference>
<evidence type="ECO:0000259" key="7">
    <source>
        <dbReference type="PROSITE" id="PS50110"/>
    </source>
</evidence>
<dbReference type="PROSITE" id="PS50110">
    <property type="entry name" value="RESPONSE_REGULATORY"/>
    <property type="match status" value="1"/>
</dbReference>
<evidence type="ECO:0000256" key="3">
    <source>
        <dbReference type="ARBA" id="ARBA00023163"/>
    </source>
</evidence>
<dbReference type="Proteomes" id="UP001596378">
    <property type="component" value="Unassembled WGS sequence"/>
</dbReference>
<dbReference type="InterPro" id="IPR001789">
    <property type="entry name" value="Sig_transdc_resp-reg_receiver"/>
</dbReference>